<keyword evidence="2" id="KW-1185">Reference proteome</keyword>
<name>A0A5J4N5N2_9TREM</name>
<proteinExistence type="predicted"/>
<dbReference type="Proteomes" id="UP000324629">
    <property type="component" value="Unassembled WGS sequence"/>
</dbReference>
<sequence length="149" mass="17053">ARCKRHNDTCRVLLQKLKTRHVQYLCEPHIATARSFIKPDIIVLRDNKAFVLDVAICDADRMDATVRLKLDKYAAEANGRRIEGFIRSVYPLVPFVVHAPIIFNNRGFIHPQSHKTLLSLNLTKLDVSDLCVNTIQGSLRTYDTYMRGC</sequence>
<reference evidence="1 2" key="1">
    <citation type="journal article" date="2019" name="Gigascience">
        <title>Whole-genome sequence of the oriental lung fluke Paragonimus westermani.</title>
        <authorList>
            <person name="Oey H."/>
            <person name="Zakrzewski M."/>
            <person name="Narain K."/>
            <person name="Devi K.R."/>
            <person name="Agatsuma T."/>
            <person name="Nawaratna S."/>
            <person name="Gobert G.N."/>
            <person name="Jones M.K."/>
            <person name="Ragan M.A."/>
            <person name="McManus D.P."/>
            <person name="Krause L."/>
        </authorList>
    </citation>
    <scope>NUCLEOTIDE SEQUENCE [LARGE SCALE GENOMIC DNA]</scope>
    <source>
        <strain evidence="1 2">IND2009</strain>
    </source>
</reference>
<feature type="non-terminal residue" evidence="1">
    <location>
        <position position="1"/>
    </location>
</feature>
<gene>
    <name evidence="1" type="ORF">DEA37_0004843</name>
</gene>
<accession>A0A5J4N5N2</accession>
<protein>
    <submittedName>
        <fullName evidence="1">Uncharacterized protein</fullName>
    </submittedName>
</protein>
<organism evidence="1 2">
    <name type="scientific">Paragonimus westermani</name>
    <dbReference type="NCBI Taxonomy" id="34504"/>
    <lineage>
        <taxon>Eukaryota</taxon>
        <taxon>Metazoa</taxon>
        <taxon>Spiralia</taxon>
        <taxon>Lophotrochozoa</taxon>
        <taxon>Platyhelminthes</taxon>
        <taxon>Trematoda</taxon>
        <taxon>Digenea</taxon>
        <taxon>Plagiorchiida</taxon>
        <taxon>Troglotremata</taxon>
        <taxon>Troglotrematidae</taxon>
        <taxon>Paragonimus</taxon>
    </lineage>
</organism>
<dbReference type="EMBL" id="QNGE01008487">
    <property type="protein sequence ID" value="KAA3670748.1"/>
    <property type="molecule type" value="Genomic_DNA"/>
</dbReference>
<dbReference type="AlphaFoldDB" id="A0A5J4N5N2"/>
<evidence type="ECO:0000313" key="2">
    <source>
        <dbReference type="Proteomes" id="UP000324629"/>
    </source>
</evidence>
<evidence type="ECO:0000313" key="1">
    <source>
        <dbReference type="EMBL" id="KAA3670748.1"/>
    </source>
</evidence>
<comment type="caution">
    <text evidence="1">The sequence shown here is derived from an EMBL/GenBank/DDBJ whole genome shotgun (WGS) entry which is preliminary data.</text>
</comment>